<evidence type="ECO:0000313" key="3">
    <source>
        <dbReference type="EMBL" id="MBK0332052.1"/>
    </source>
</evidence>
<dbReference type="Pfam" id="PF03432">
    <property type="entry name" value="Relaxase"/>
    <property type="match status" value="1"/>
</dbReference>
<proteinExistence type="predicted"/>
<protein>
    <submittedName>
        <fullName evidence="3">Relaxase/mobilization nuclease domain-containing protein</fullName>
    </submittedName>
</protein>
<dbReference type="EMBL" id="JAEDAJ010000006">
    <property type="protein sequence ID" value="MBK0332052.1"/>
    <property type="molecule type" value="Genomic_DNA"/>
</dbReference>
<sequence>MSTINVRPSKDAVASVRYVLHGHDGKQGNRASAFAISVSGDPDAGPDEFATRALGFAQAKGRKNQLQSYVLAFHPDEFDVTDMQDMERIRDVAVKLVERMHSADYLIAVHADSAGGHGHAHILVTNHDNLTGGSLQRYTSWKNGLHQLNDDLMREEGLRVLPAPVRPKPDWELRREDFEPAGFEQILGDKIYAALEDPRSIDRGAFEKVLAEHDVTLAVTDRDGWSYRMRREDNQKLGRKKASRLSPEFTAEGAQTILDIHAQRAQKAGQDSETRGQARARAADYGDIGGLDLEAPRRRAAAHRTDGGSEGTSTVRENLGSGALEAARSRASAGPVIDHVALREHARWVEEDRLRREQAERDRADAQRARELDRRAEARRFHEVAADDHDRAEEDREFGD</sequence>
<feature type="domain" description="MobA/VirD2-like nuclease" evidence="2">
    <location>
        <begin position="40"/>
        <end position="158"/>
    </location>
</feature>
<reference evidence="3 4" key="1">
    <citation type="submission" date="2020-12" db="EMBL/GenBank/DDBJ databases">
        <title>Brachybacterium sp. MASK1Z-5, whole genome shotgun sequence.</title>
        <authorList>
            <person name="Tuo L."/>
        </authorList>
    </citation>
    <scope>NUCLEOTIDE SEQUENCE [LARGE SCALE GENOMIC DNA]</scope>
    <source>
        <strain evidence="3 4">MASK1Z-5</strain>
    </source>
</reference>
<keyword evidence="4" id="KW-1185">Reference proteome</keyword>
<dbReference type="InterPro" id="IPR005094">
    <property type="entry name" value="Endonuclease_MobA/VirD2"/>
</dbReference>
<evidence type="ECO:0000313" key="4">
    <source>
        <dbReference type="Proteomes" id="UP000612352"/>
    </source>
</evidence>
<feature type="compositionally biased region" description="Basic and acidic residues" evidence="1">
    <location>
        <begin position="270"/>
        <end position="284"/>
    </location>
</feature>
<name>A0ABS1BD27_9MICO</name>
<gene>
    <name evidence="3" type="ORF">I8D64_11645</name>
</gene>
<accession>A0ABS1BD27</accession>
<comment type="caution">
    <text evidence="3">The sequence shown here is derived from an EMBL/GenBank/DDBJ whole genome shotgun (WGS) entry which is preliminary data.</text>
</comment>
<feature type="region of interest" description="Disordered" evidence="1">
    <location>
        <begin position="354"/>
        <end position="400"/>
    </location>
</feature>
<dbReference type="RefSeq" id="WP_200502926.1">
    <property type="nucleotide sequence ID" value="NZ_JAEDAJ010000006.1"/>
</dbReference>
<evidence type="ECO:0000259" key="2">
    <source>
        <dbReference type="Pfam" id="PF03432"/>
    </source>
</evidence>
<evidence type="ECO:0000256" key="1">
    <source>
        <dbReference type="SAM" id="MobiDB-lite"/>
    </source>
</evidence>
<dbReference type="Proteomes" id="UP000612352">
    <property type="component" value="Unassembled WGS sequence"/>
</dbReference>
<feature type="region of interest" description="Disordered" evidence="1">
    <location>
        <begin position="266"/>
        <end position="292"/>
    </location>
</feature>
<organism evidence="3 4">
    <name type="scientific">Brachybacterium halotolerans</name>
    <dbReference type="NCBI Taxonomy" id="2795215"/>
    <lineage>
        <taxon>Bacteria</taxon>
        <taxon>Bacillati</taxon>
        <taxon>Actinomycetota</taxon>
        <taxon>Actinomycetes</taxon>
        <taxon>Micrococcales</taxon>
        <taxon>Dermabacteraceae</taxon>
        <taxon>Brachybacterium</taxon>
    </lineage>
</organism>